<evidence type="ECO:0000313" key="3">
    <source>
        <dbReference type="Proteomes" id="UP001303946"/>
    </source>
</evidence>
<protein>
    <submittedName>
        <fullName evidence="2">DUF481 domain-containing protein</fullName>
    </submittedName>
</protein>
<name>A0ABZ0CZB7_9BURK</name>
<feature type="chain" id="PRO_5046016567" evidence="1">
    <location>
        <begin position="22"/>
        <end position="253"/>
    </location>
</feature>
<sequence>MKKSSRLAAIAALTLPALSSAQVTMKPDGEFRSLWTLASSVSGGNTEASSITLTGEAVKQTDHSKWLSLGRVYYARDSEKTSASNVALGTQYDQDLFNNDYFAVAKLDYFRDRPANIVSRVSAYGGLGRHLIRNDTNTWDVFGGFGYSEDRYINPADVAGEMRLRYGRTEGVLSESSNHKLTPSTTFKQKLEYYPDLRNTGEYRAVFDTGLSVAMTATWQLTTGVLYRYNSAPGRNLKHYDVMFLTGISMRFD</sequence>
<evidence type="ECO:0000256" key="1">
    <source>
        <dbReference type="SAM" id="SignalP"/>
    </source>
</evidence>
<dbReference type="RefSeq" id="WP_316700499.1">
    <property type="nucleotide sequence ID" value="NZ_CP136336.1"/>
</dbReference>
<feature type="signal peptide" evidence="1">
    <location>
        <begin position="1"/>
        <end position="21"/>
    </location>
</feature>
<proteinExistence type="predicted"/>
<organism evidence="2 3">
    <name type="scientific">Piscinibacter gummiphilus</name>
    <dbReference type="NCBI Taxonomy" id="946333"/>
    <lineage>
        <taxon>Bacteria</taxon>
        <taxon>Pseudomonadati</taxon>
        <taxon>Pseudomonadota</taxon>
        <taxon>Betaproteobacteria</taxon>
        <taxon>Burkholderiales</taxon>
        <taxon>Sphaerotilaceae</taxon>
        <taxon>Piscinibacter</taxon>
    </lineage>
</organism>
<dbReference type="InterPro" id="IPR007433">
    <property type="entry name" value="DUF481"/>
</dbReference>
<accession>A0ABZ0CZB7</accession>
<dbReference type="Pfam" id="PF04338">
    <property type="entry name" value="DUF481"/>
    <property type="match status" value="1"/>
</dbReference>
<keyword evidence="1" id="KW-0732">Signal</keyword>
<dbReference type="Proteomes" id="UP001303946">
    <property type="component" value="Chromosome"/>
</dbReference>
<dbReference type="EMBL" id="CP136336">
    <property type="protein sequence ID" value="WOB07844.1"/>
    <property type="molecule type" value="Genomic_DNA"/>
</dbReference>
<gene>
    <name evidence="2" type="ORF">RXV79_23425</name>
</gene>
<reference evidence="2 3" key="1">
    <citation type="submission" date="2023-10" db="EMBL/GenBank/DDBJ databases">
        <title>Bacteria for the degradation of biodegradable plastic PBAT(Polybutylene adipate terephthalate).</title>
        <authorList>
            <person name="Weon H.-Y."/>
            <person name="Yeon J."/>
        </authorList>
    </citation>
    <scope>NUCLEOTIDE SEQUENCE [LARGE SCALE GENOMIC DNA]</scope>
    <source>
        <strain evidence="2 3">SBD 7-3</strain>
    </source>
</reference>
<keyword evidence="3" id="KW-1185">Reference proteome</keyword>
<evidence type="ECO:0000313" key="2">
    <source>
        <dbReference type="EMBL" id="WOB07844.1"/>
    </source>
</evidence>